<feature type="chain" id="PRO_5039251157" description="DUF732 domain-containing protein" evidence="1">
    <location>
        <begin position="21"/>
        <end position="132"/>
    </location>
</feature>
<dbReference type="RefSeq" id="WP_131809084.1">
    <property type="nucleotide sequence ID" value="NZ_BCSZ01000035.1"/>
</dbReference>
<dbReference type="Proteomes" id="UP000069705">
    <property type="component" value="Unassembled WGS sequence"/>
</dbReference>
<dbReference type="AlphaFoldDB" id="A0A100WT41"/>
<keyword evidence="1" id="KW-0732">Signal</keyword>
<evidence type="ECO:0000313" key="3">
    <source>
        <dbReference type="Proteomes" id="UP000069705"/>
    </source>
</evidence>
<accession>A0A100WT41</accession>
<proteinExistence type="predicted"/>
<evidence type="ECO:0008006" key="4">
    <source>
        <dbReference type="Google" id="ProtNLM"/>
    </source>
</evidence>
<reference evidence="3" key="2">
    <citation type="submission" date="2016-02" db="EMBL/GenBank/DDBJ databases">
        <title>Draft genome sequence of five rapidly growing Mycobacterium species.</title>
        <authorList>
            <person name="Katahira K."/>
            <person name="Gotou Y."/>
            <person name="Iida K."/>
            <person name="Ogura Y."/>
            <person name="Hayashi T."/>
        </authorList>
    </citation>
    <scope>NUCLEOTIDE SEQUENCE [LARGE SCALE GENOMIC DNA]</scope>
    <source>
        <strain evidence="3">JCM6368</strain>
    </source>
</reference>
<dbReference type="EMBL" id="BCSZ01000035">
    <property type="protein sequence ID" value="GAT03825.1"/>
    <property type="molecule type" value="Genomic_DNA"/>
</dbReference>
<protein>
    <recommendedName>
        <fullName evidence="4">DUF732 domain-containing protein</fullName>
    </recommendedName>
</protein>
<sequence length="132" mass="13794">MAARIFKVALAGGIAAVALAAGGVAAAEPPPTVPGPADPGFCGAHTSPWDCWSDISPARPGEIAFINYRLQYDMAGIPTDRTRLLQIARGICQSLAYGTNSNNIVQWLSEDIGVSEGQAGQMFIMAQDRACS</sequence>
<name>A0A100WT41_MYCFO</name>
<comment type="caution">
    <text evidence="2">The sequence shown here is derived from an EMBL/GenBank/DDBJ whole genome shotgun (WGS) entry which is preliminary data.</text>
</comment>
<evidence type="ECO:0000313" key="2">
    <source>
        <dbReference type="EMBL" id="GAT03825.1"/>
    </source>
</evidence>
<gene>
    <name evidence="2" type="ORF">RMCFA_3937</name>
</gene>
<evidence type="ECO:0000256" key="1">
    <source>
        <dbReference type="SAM" id="SignalP"/>
    </source>
</evidence>
<reference evidence="2 3" key="1">
    <citation type="journal article" date="2016" name="Genome Announc.">
        <title>Draft Genome Sequences of Five Rapidly Growing Mycobacterium Species, M. thermoresistibile, M. fortuitum subsp. acetamidolyticum, M. canariasense, M. brisbanense, and M. novocastrense.</title>
        <authorList>
            <person name="Katahira K."/>
            <person name="Ogura Y."/>
            <person name="Gotoh Y."/>
            <person name="Hayashi T."/>
        </authorList>
    </citation>
    <scope>NUCLEOTIDE SEQUENCE [LARGE SCALE GENOMIC DNA]</scope>
    <source>
        <strain evidence="2 3">JCM6368</strain>
    </source>
</reference>
<organism evidence="2 3">
    <name type="scientific">Mycolicibacterium fortuitum subsp. acetamidolyticum</name>
    <dbReference type="NCBI Taxonomy" id="144550"/>
    <lineage>
        <taxon>Bacteria</taxon>
        <taxon>Bacillati</taxon>
        <taxon>Actinomycetota</taxon>
        <taxon>Actinomycetes</taxon>
        <taxon>Mycobacteriales</taxon>
        <taxon>Mycobacteriaceae</taxon>
        <taxon>Mycolicibacterium</taxon>
    </lineage>
</organism>
<feature type="signal peptide" evidence="1">
    <location>
        <begin position="1"/>
        <end position="20"/>
    </location>
</feature>